<dbReference type="RefSeq" id="WP_035545418.1">
    <property type="nucleotide sequence ID" value="NZ_BAUP01000124.1"/>
</dbReference>
<name>A0A023E0T4_9PROT</name>
<comment type="caution">
    <text evidence="2">The sequence shown here is derived from an EMBL/GenBank/DDBJ whole genome shotgun (WGS) entry which is preliminary data.</text>
</comment>
<keyword evidence="3" id="KW-1185">Reference proteome</keyword>
<dbReference type="Proteomes" id="UP000024842">
    <property type="component" value="Unassembled WGS sequence"/>
</dbReference>
<protein>
    <submittedName>
        <fullName evidence="2">Uncharacterized protein</fullName>
    </submittedName>
</protein>
<organism evidence="2 3">
    <name type="scientific">Holospora elegans E1</name>
    <dbReference type="NCBI Taxonomy" id="1427503"/>
    <lineage>
        <taxon>Bacteria</taxon>
        <taxon>Pseudomonadati</taxon>
        <taxon>Pseudomonadota</taxon>
        <taxon>Alphaproteobacteria</taxon>
        <taxon>Holosporales</taxon>
        <taxon>Holosporaceae</taxon>
        <taxon>Holospora</taxon>
    </lineage>
</organism>
<gene>
    <name evidence="2" type="ORF">HE1_01020</name>
</gene>
<proteinExistence type="predicted"/>
<evidence type="ECO:0000313" key="2">
    <source>
        <dbReference type="EMBL" id="GAJ46682.1"/>
    </source>
</evidence>
<dbReference type="EMBL" id="BAUP01000124">
    <property type="protein sequence ID" value="GAJ46682.1"/>
    <property type="molecule type" value="Genomic_DNA"/>
</dbReference>
<keyword evidence="1" id="KW-0175">Coiled coil</keyword>
<sequence>MIKKINKNFFLFLIATLFSHQGYAPLSTEVMSALDKLKNKELFSIIEQEKNLNASEIYSLLKNKALTFTDQSKDLKDFIKLLDTLTTSLGNTMEIEKDFVITPPLNNTSAMEIEKNFTNLESEQKKIEQEAYRGVEKIIEVINQEREINEINIKSVDKKIKKLSTEKDKINKLKKFIEALNKQKEEMQEQIENLKNRSILNEQLFLTKKKALEEEFQNRAKLLSDQFSRSTEQNNKDQTNIDELKKALYALTKNTEDRDKKIEILSSKIEELLIKNEQEKIIFTKENNKLNDELNLLKLKNTHAQDQKKN</sequence>
<evidence type="ECO:0000256" key="1">
    <source>
        <dbReference type="SAM" id="Coils"/>
    </source>
</evidence>
<feature type="coiled-coil region" evidence="1">
    <location>
        <begin position="110"/>
        <end position="204"/>
    </location>
</feature>
<reference evidence="2 3" key="1">
    <citation type="journal article" date="2014" name="FEMS Microbiol. Lett.">
        <title>Draft genome sequences of three Holospora species (Holospora obtusa, Holospora undulata, and Holospora elegans), endonuclear symbiotic bacteria of the ciliate Paramecium caudatum.</title>
        <authorList>
            <person name="Dohra H."/>
            <person name="Tanaka K."/>
            <person name="Suzuki T."/>
            <person name="Fujishima M."/>
            <person name="Suzuki H."/>
        </authorList>
    </citation>
    <scope>NUCLEOTIDE SEQUENCE [LARGE SCALE GENOMIC DNA]</scope>
    <source>
        <strain evidence="2 3">E1</strain>
    </source>
</reference>
<dbReference type="AlphaFoldDB" id="A0A023E0T4"/>
<evidence type="ECO:0000313" key="3">
    <source>
        <dbReference type="Proteomes" id="UP000024842"/>
    </source>
</evidence>
<accession>A0A023E0T4</accession>